<evidence type="ECO:0000256" key="2">
    <source>
        <dbReference type="SAM" id="Phobius"/>
    </source>
</evidence>
<evidence type="ECO:0000313" key="4">
    <source>
        <dbReference type="Proteomes" id="UP000799537"/>
    </source>
</evidence>
<feature type="compositionally biased region" description="Low complexity" evidence="1">
    <location>
        <begin position="22"/>
        <end position="40"/>
    </location>
</feature>
<dbReference type="GeneID" id="54560451"/>
<keyword evidence="2" id="KW-1133">Transmembrane helix</keyword>
<keyword evidence="2" id="KW-0812">Transmembrane</keyword>
<accession>A0A6A6CHM9</accession>
<organism evidence="3 4">
    <name type="scientific">Zasmidium cellare ATCC 36951</name>
    <dbReference type="NCBI Taxonomy" id="1080233"/>
    <lineage>
        <taxon>Eukaryota</taxon>
        <taxon>Fungi</taxon>
        <taxon>Dikarya</taxon>
        <taxon>Ascomycota</taxon>
        <taxon>Pezizomycotina</taxon>
        <taxon>Dothideomycetes</taxon>
        <taxon>Dothideomycetidae</taxon>
        <taxon>Mycosphaerellales</taxon>
        <taxon>Mycosphaerellaceae</taxon>
        <taxon>Zasmidium</taxon>
    </lineage>
</organism>
<dbReference type="AlphaFoldDB" id="A0A6A6CHM9"/>
<evidence type="ECO:0000313" key="3">
    <source>
        <dbReference type="EMBL" id="KAF2165452.1"/>
    </source>
</evidence>
<keyword evidence="2" id="KW-0472">Membrane</keyword>
<dbReference type="Proteomes" id="UP000799537">
    <property type="component" value="Unassembled WGS sequence"/>
</dbReference>
<keyword evidence="4" id="KW-1185">Reference proteome</keyword>
<dbReference type="RefSeq" id="XP_033666341.1">
    <property type="nucleotide sequence ID" value="XM_033807179.1"/>
</dbReference>
<protein>
    <submittedName>
        <fullName evidence="3">Uncharacterized protein</fullName>
    </submittedName>
</protein>
<feature type="region of interest" description="Disordered" evidence="1">
    <location>
        <begin position="80"/>
        <end position="106"/>
    </location>
</feature>
<evidence type="ECO:0000256" key="1">
    <source>
        <dbReference type="SAM" id="MobiDB-lite"/>
    </source>
</evidence>
<name>A0A6A6CHM9_ZASCE</name>
<dbReference type="EMBL" id="ML993600">
    <property type="protein sequence ID" value="KAF2165452.1"/>
    <property type="molecule type" value="Genomic_DNA"/>
</dbReference>
<dbReference type="Gene3D" id="1.10.287.1490">
    <property type="match status" value="1"/>
</dbReference>
<feature type="region of interest" description="Disordered" evidence="1">
    <location>
        <begin position="304"/>
        <end position="328"/>
    </location>
</feature>
<feature type="compositionally biased region" description="Basic residues" evidence="1">
    <location>
        <begin position="80"/>
        <end position="101"/>
    </location>
</feature>
<sequence length="398" mass="44303">MNPTTPNKPIPPIDPTTPSPSHPSLTSSRPSPSTPTKSRTPTLTYTELELACENLSIGWDVQKKQILELKERNARLRGLLGRKGRGRGRKGVRFRSGRKKKGEREGVVNDDAWVDVEGSQDRPEATTTTTTARLLAENARLHHLLLQTIKFRKRFIPIQNARHTRLIPALKAKLTHLTHHTTDLQAEVAHLQTSHADLLAQTTALQQQLQTLWTEGTALQQHATHLTHENETLHSTISDLNNDLAFATSYAQQAQSCVERLAAVNGELEIALEGRICKLTSGQPGWLMRQLDLQEREMGGRVEEVGASSSSGSGVLGRRGGGRGAAARMDRGRRDLAVIEGPDDEVCDSRFRSLIASLSRVLHRRRLRQEQAHINMMGAVWVAVFWMLFSVFLLVVLR</sequence>
<feature type="compositionally biased region" description="Gly residues" evidence="1">
    <location>
        <begin position="314"/>
        <end position="324"/>
    </location>
</feature>
<proteinExistence type="predicted"/>
<dbReference type="SUPFAM" id="SSF90257">
    <property type="entry name" value="Myosin rod fragments"/>
    <property type="match status" value="1"/>
</dbReference>
<feature type="compositionally biased region" description="Pro residues" evidence="1">
    <location>
        <begin position="1"/>
        <end position="21"/>
    </location>
</feature>
<feature type="region of interest" description="Disordered" evidence="1">
    <location>
        <begin position="1"/>
        <end position="40"/>
    </location>
</feature>
<gene>
    <name evidence="3" type="ORF">M409DRAFT_24301</name>
</gene>
<reference evidence="3" key="1">
    <citation type="journal article" date="2020" name="Stud. Mycol.">
        <title>101 Dothideomycetes genomes: a test case for predicting lifestyles and emergence of pathogens.</title>
        <authorList>
            <person name="Haridas S."/>
            <person name="Albert R."/>
            <person name="Binder M."/>
            <person name="Bloem J."/>
            <person name="Labutti K."/>
            <person name="Salamov A."/>
            <person name="Andreopoulos B."/>
            <person name="Baker S."/>
            <person name="Barry K."/>
            <person name="Bills G."/>
            <person name="Bluhm B."/>
            <person name="Cannon C."/>
            <person name="Castanera R."/>
            <person name="Culley D."/>
            <person name="Daum C."/>
            <person name="Ezra D."/>
            <person name="Gonzalez J."/>
            <person name="Henrissat B."/>
            <person name="Kuo A."/>
            <person name="Liang C."/>
            <person name="Lipzen A."/>
            <person name="Lutzoni F."/>
            <person name="Magnuson J."/>
            <person name="Mondo S."/>
            <person name="Nolan M."/>
            <person name="Ohm R."/>
            <person name="Pangilinan J."/>
            <person name="Park H.-J."/>
            <person name="Ramirez L."/>
            <person name="Alfaro M."/>
            <person name="Sun H."/>
            <person name="Tritt A."/>
            <person name="Yoshinaga Y."/>
            <person name="Zwiers L.-H."/>
            <person name="Turgeon B."/>
            <person name="Goodwin S."/>
            <person name="Spatafora J."/>
            <person name="Crous P."/>
            <person name="Grigoriev I."/>
        </authorList>
    </citation>
    <scope>NUCLEOTIDE SEQUENCE</scope>
    <source>
        <strain evidence="3">ATCC 36951</strain>
    </source>
</reference>
<feature type="transmembrane region" description="Helical" evidence="2">
    <location>
        <begin position="374"/>
        <end position="397"/>
    </location>
</feature>